<sequence>MALSTDEENKVREIIEAFTNGKRLSDLPDVSGDNPFKLLCEVLEDGESKKAALAAMLPYMEENCMYGIEYDVTVSSPDVTRIGNMSLHKSLPVHNRMKGCLLDDNGNVVEYLNPSDWTGQTRDGSRGQVMVELPMYYRKFETEGNKRRVKFSEYPLPGYHQVKKKYVSAYEASVQRSTTKLCSVVNDGADYRGGGNQSDWDNTYRSVLGRPATSISRTNFRAYARKRKPSTKEWNCMTYDIQKDIYWLFAVEYATLNSQKAYNAAKDSNGYAQGGLGDGVTTLDSGKWNTFNGYYPFIPCGYTDELGNGTGEKEYTMPTEYDTSSKKVKVCRYRGIENPFGHIWQWTDGINIQIQSAAAGGLSKVFVTDDPEKFNDSNYTGYSHVGNEARTEAYVKSVIFGEGGEIIPDVVGGGSTTYFCDYHYTNIPSSGEVLRGVLFGGCASYGASAGLAFADSFNAPSNTYANIGSRLCFIPTPA</sequence>
<evidence type="ECO:0000313" key="2">
    <source>
        <dbReference type="Proteomes" id="UP000429838"/>
    </source>
</evidence>
<comment type="caution">
    <text evidence="1">The sequence shown here is derived from an EMBL/GenBank/DDBJ whole genome shotgun (WGS) entry which is preliminary data.</text>
</comment>
<gene>
    <name evidence="1" type="ORF">F2Z25_16310</name>
</gene>
<proteinExistence type="predicted"/>
<protein>
    <submittedName>
        <fullName evidence="1">Uncharacterized protein</fullName>
    </submittedName>
</protein>
<dbReference type="AlphaFoldDB" id="A0A5M5WS34"/>
<name>A0A5M5WS34_BACFG</name>
<accession>A0A5M5WS34</accession>
<reference evidence="1 2" key="1">
    <citation type="journal article" date="2019" name="Nat. Med.">
        <title>A library of human gut bacterial isolates paired with longitudinal multiomics data enables mechanistic microbiome research.</title>
        <authorList>
            <person name="Poyet M."/>
            <person name="Groussin M."/>
            <person name="Gibbons S.M."/>
            <person name="Avila-Pacheco J."/>
            <person name="Jiang X."/>
            <person name="Kearney S.M."/>
            <person name="Perrotta A.R."/>
            <person name="Berdy B."/>
            <person name="Zhao S."/>
            <person name="Lieberman T.D."/>
            <person name="Swanson P.K."/>
            <person name="Smith M."/>
            <person name="Roesemann S."/>
            <person name="Alexander J.E."/>
            <person name="Rich S.A."/>
            <person name="Livny J."/>
            <person name="Vlamakis H."/>
            <person name="Clish C."/>
            <person name="Bullock K."/>
            <person name="Deik A."/>
            <person name="Scott J."/>
            <person name="Pierce K.A."/>
            <person name="Xavier R.J."/>
            <person name="Alm E.J."/>
        </authorList>
    </citation>
    <scope>NUCLEOTIDE SEQUENCE [LARGE SCALE GENOMIC DNA]</scope>
    <source>
        <strain evidence="1 2">BIOML-A1</strain>
    </source>
</reference>
<evidence type="ECO:0000313" key="1">
    <source>
        <dbReference type="EMBL" id="KAA5206488.1"/>
    </source>
</evidence>
<organism evidence="1 2">
    <name type="scientific">Bacteroides fragilis</name>
    <dbReference type="NCBI Taxonomy" id="817"/>
    <lineage>
        <taxon>Bacteria</taxon>
        <taxon>Pseudomonadati</taxon>
        <taxon>Bacteroidota</taxon>
        <taxon>Bacteroidia</taxon>
        <taxon>Bacteroidales</taxon>
        <taxon>Bacteroidaceae</taxon>
        <taxon>Bacteroides</taxon>
    </lineage>
</organism>
<dbReference type="EMBL" id="VWAQ01000014">
    <property type="protein sequence ID" value="KAA5206488.1"/>
    <property type="molecule type" value="Genomic_DNA"/>
</dbReference>
<dbReference type="Proteomes" id="UP000429838">
    <property type="component" value="Unassembled WGS sequence"/>
</dbReference>